<dbReference type="GO" id="GO:0016301">
    <property type="term" value="F:kinase activity"/>
    <property type="evidence" value="ECO:0007669"/>
    <property type="project" value="UniProtKB-KW"/>
</dbReference>
<dbReference type="PROSITE" id="PS50011">
    <property type="entry name" value="PROTEIN_KINASE_DOM"/>
    <property type="match status" value="1"/>
</dbReference>
<dbReference type="AlphaFoldDB" id="A0ABD0ZWU1"/>
<dbReference type="PANTHER" id="PTHR48011">
    <property type="entry name" value="CCR4-NOT TRANSCRIPTIONAL COMPLEX SUBUNIT CAF120-RELATED"/>
    <property type="match status" value="1"/>
</dbReference>
<accession>A0ABD0ZWU1</accession>
<dbReference type="Proteomes" id="UP001558713">
    <property type="component" value="Unassembled WGS sequence"/>
</dbReference>
<gene>
    <name evidence="2" type="ORF">V5N11_014159</name>
</gene>
<dbReference type="SMART" id="SM00220">
    <property type="entry name" value="S_TKc"/>
    <property type="match status" value="1"/>
</dbReference>
<dbReference type="Pfam" id="PF00069">
    <property type="entry name" value="Pkinase"/>
    <property type="match status" value="1"/>
</dbReference>
<keyword evidence="2" id="KW-0418">Kinase</keyword>
<feature type="domain" description="Protein kinase" evidence="1">
    <location>
        <begin position="5"/>
        <end position="274"/>
    </location>
</feature>
<keyword evidence="3" id="KW-1185">Reference proteome</keyword>
<comment type="caution">
    <text evidence="2">The sequence shown here is derived from an EMBL/GenBank/DDBJ whole genome shotgun (WGS) entry which is preliminary data.</text>
</comment>
<dbReference type="EMBL" id="JBANAX010000859">
    <property type="protein sequence ID" value="KAL1191086.1"/>
    <property type="molecule type" value="Genomic_DNA"/>
</dbReference>
<dbReference type="InterPro" id="IPR011009">
    <property type="entry name" value="Kinase-like_dom_sf"/>
</dbReference>
<evidence type="ECO:0000313" key="2">
    <source>
        <dbReference type="EMBL" id="KAL1191086.1"/>
    </source>
</evidence>
<name>A0ABD0ZWU1_CARAN</name>
<organism evidence="2 3">
    <name type="scientific">Cardamine amara subsp. amara</name>
    <dbReference type="NCBI Taxonomy" id="228776"/>
    <lineage>
        <taxon>Eukaryota</taxon>
        <taxon>Viridiplantae</taxon>
        <taxon>Streptophyta</taxon>
        <taxon>Embryophyta</taxon>
        <taxon>Tracheophyta</taxon>
        <taxon>Spermatophyta</taxon>
        <taxon>Magnoliopsida</taxon>
        <taxon>eudicotyledons</taxon>
        <taxon>Gunneridae</taxon>
        <taxon>Pentapetalae</taxon>
        <taxon>rosids</taxon>
        <taxon>malvids</taxon>
        <taxon>Brassicales</taxon>
        <taxon>Brassicaceae</taxon>
        <taxon>Cardamineae</taxon>
        <taxon>Cardamine</taxon>
    </lineage>
</organism>
<keyword evidence="2" id="KW-0808">Transferase</keyword>
<protein>
    <submittedName>
        <fullName evidence="2">Mitogen-activated protein kinase kinase kinase 20</fullName>
    </submittedName>
</protein>
<dbReference type="InterPro" id="IPR000719">
    <property type="entry name" value="Prot_kinase_dom"/>
</dbReference>
<dbReference type="InterPro" id="IPR008271">
    <property type="entry name" value="Ser/Thr_kinase_AS"/>
</dbReference>
<dbReference type="PROSITE" id="PS00108">
    <property type="entry name" value="PROTEIN_KINASE_ST"/>
    <property type="match status" value="1"/>
</dbReference>
<evidence type="ECO:0000313" key="3">
    <source>
        <dbReference type="Proteomes" id="UP001558713"/>
    </source>
</evidence>
<reference evidence="2 3" key="1">
    <citation type="submission" date="2024-04" db="EMBL/GenBank/DDBJ databases">
        <title>Genome assembly C_amara_ONT_v2.</title>
        <authorList>
            <person name="Yant L."/>
            <person name="Moore C."/>
            <person name="Slenker M."/>
        </authorList>
    </citation>
    <scope>NUCLEOTIDE SEQUENCE [LARGE SCALE GENOMIC DNA]</scope>
    <source>
        <tissue evidence="2">Leaf</tissue>
    </source>
</reference>
<dbReference type="InterPro" id="IPR052751">
    <property type="entry name" value="Plant_MAPKKK"/>
</dbReference>
<dbReference type="PANTHER" id="PTHR48011:SF51">
    <property type="entry name" value="PROTEIN KINASE SUPERFAMILY PROTEIN"/>
    <property type="match status" value="1"/>
</dbReference>
<dbReference type="SUPFAM" id="SSF56112">
    <property type="entry name" value="Protein kinase-like (PK-like)"/>
    <property type="match status" value="1"/>
</dbReference>
<sequence length="349" mass="39411">MPPKTEFVKFLGKGSYGSVDLVKYIKRNRSSPLYAAVKTAQCEDYDSLQREIQILSKLKGCRSIVQCYENYKLEEDFDGNGFRVYKMVMEYAAAGSLTTFMDSYKDRKLPETMIRDFTRMILQGLVSVHSRGYVHCDLKPDNLLVFPRRQSYELKISDFGSSTKVGEDADSWEIDSPFVGSPVYMSPESVQNGVAEKALDLWSLGCIVLEMFTGEIPWSEVNFDDLAPLLLDGKAPKIPESVVPCDARKFLETCFARNPEERESASDLLLHPFLCGGKKTEKIVSGFSLPPLRLKIKRPPMKSTDISMKPLKLKIIPPKPPQFKKVEIKPLKLKIIPPKPPASSFVHVQ</sequence>
<proteinExistence type="predicted"/>
<evidence type="ECO:0000259" key="1">
    <source>
        <dbReference type="PROSITE" id="PS50011"/>
    </source>
</evidence>
<dbReference type="Gene3D" id="1.10.510.10">
    <property type="entry name" value="Transferase(Phosphotransferase) domain 1"/>
    <property type="match status" value="1"/>
</dbReference>